<dbReference type="EMBL" id="JAANIT010007305">
    <property type="protein sequence ID" value="KAG1529917.1"/>
    <property type="molecule type" value="Genomic_DNA"/>
</dbReference>
<organism evidence="1 2">
    <name type="scientific">Rhizopus oryzae</name>
    <name type="common">Mucormycosis agent</name>
    <name type="synonym">Rhizopus arrhizus var. delemar</name>
    <dbReference type="NCBI Taxonomy" id="64495"/>
    <lineage>
        <taxon>Eukaryota</taxon>
        <taxon>Fungi</taxon>
        <taxon>Fungi incertae sedis</taxon>
        <taxon>Mucoromycota</taxon>
        <taxon>Mucoromycotina</taxon>
        <taxon>Mucoromycetes</taxon>
        <taxon>Mucorales</taxon>
        <taxon>Mucorineae</taxon>
        <taxon>Rhizopodaceae</taxon>
        <taxon>Rhizopus</taxon>
    </lineage>
</organism>
<dbReference type="AlphaFoldDB" id="A0A9P6XPD0"/>
<evidence type="ECO:0000313" key="2">
    <source>
        <dbReference type="Proteomes" id="UP000717996"/>
    </source>
</evidence>
<sequence>MVSLNVDWFQPSDGMHYSCGGVYLTINNLPRSSRMKVSNIILVGMIPGPGEPTDDQLQNFMRPMIAELNTLYGGIMMPTYQSRNGEMVRVAGDWHFRPRWINHNIYSYSGARITIQK</sequence>
<dbReference type="InterPro" id="IPR004242">
    <property type="entry name" value="Transposase_21"/>
</dbReference>
<reference evidence="1" key="1">
    <citation type="journal article" date="2020" name="Microb. Genom.">
        <title>Genetic diversity of clinical and environmental Mucorales isolates obtained from an investigation of mucormycosis cases among solid organ transplant recipients.</title>
        <authorList>
            <person name="Nguyen M.H."/>
            <person name="Kaul D."/>
            <person name="Muto C."/>
            <person name="Cheng S.J."/>
            <person name="Richter R.A."/>
            <person name="Bruno V.M."/>
            <person name="Liu G."/>
            <person name="Beyhan S."/>
            <person name="Sundermann A.J."/>
            <person name="Mounaud S."/>
            <person name="Pasculle A.W."/>
            <person name="Nierman W.C."/>
            <person name="Driscoll E."/>
            <person name="Cumbie R."/>
            <person name="Clancy C.J."/>
            <person name="Dupont C.L."/>
        </authorList>
    </citation>
    <scope>NUCLEOTIDE SEQUENCE</scope>
    <source>
        <strain evidence="1">GL16</strain>
    </source>
</reference>
<protein>
    <submittedName>
        <fullName evidence="1">Uncharacterized protein</fullName>
    </submittedName>
</protein>
<accession>A0A9P6XPD0</accession>
<gene>
    <name evidence="1" type="ORF">G6F51_014000</name>
</gene>
<comment type="caution">
    <text evidence="1">The sequence shown here is derived from an EMBL/GenBank/DDBJ whole genome shotgun (WGS) entry which is preliminary data.</text>
</comment>
<dbReference type="Pfam" id="PF02992">
    <property type="entry name" value="Transposase_21"/>
    <property type="match status" value="1"/>
</dbReference>
<dbReference type="OrthoDB" id="3039677at2759"/>
<proteinExistence type="predicted"/>
<name>A0A9P6XPD0_RHIOR</name>
<evidence type="ECO:0000313" key="1">
    <source>
        <dbReference type="EMBL" id="KAG1529917.1"/>
    </source>
</evidence>
<dbReference type="Proteomes" id="UP000717996">
    <property type="component" value="Unassembled WGS sequence"/>
</dbReference>